<name>A0A6L2N5S1_TANCI</name>
<comment type="caution">
    <text evidence="2">The sequence shown here is derived from an EMBL/GenBank/DDBJ whole genome shotgun (WGS) entry which is preliminary data.</text>
</comment>
<organism evidence="2">
    <name type="scientific">Tanacetum cinerariifolium</name>
    <name type="common">Dalmatian daisy</name>
    <name type="synonym">Chrysanthemum cinerariifolium</name>
    <dbReference type="NCBI Taxonomy" id="118510"/>
    <lineage>
        <taxon>Eukaryota</taxon>
        <taxon>Viridiplantae</taxon>
        <taxon>Streptophyta</taxon>
        <taxon>Embryophyta</taxon>
        <taxon>Tracheophyta</taxon>
        <taxon>Spermatophyta</taxon>
        <taxon>Magnoliopsida</taxon>
        <taxon>eudicotyledons</taxon>
        <taxon>Gunneridae</taxon>
        <taxon>Pentapetalae</taxon>
        <taxon>asterids</taxon>
        <taxon>campanulids</taxon>
        <taxon>Asterales</taxon>
        <taxon>Asteraceae</taxon>
        <taxon>Asteroideae</taxon>
        <taxon>Anthemideae</taxon>
        <taxon>Anthemidinae</taxon>
        <taxon>Tanacetum</taxon>
    </lineage>
</organism>
<evidence type="ECO:0000313" key="2">
    <source>
        <dbReference type="EMBL" id="GEU81566.1"/>
    </source>
</evidence>
<feature type="region of interest" description="Disordered" evidence="1">
    <location>
        <begin position="35"/>
        <end position="65"/>
    </location>
</feature>
<evidence type="ECO:0000256" key="1">
    <source>
        <dbReference type="SAM" id="MobiDB-lite"/>
    </source>
</evidence>
<protein>
    <submittedName>
        <fullName evidence="2">Uncharacterized protein</fullName>
    </submittedName>
</protein>
<reference evidence="2" key="1">
    <citation type="journal article" date="2019" name="Sci. Rep.">
        <title>Draft genome of Tanacetum cinerariifolium, the natural source of mosquito coil.</title>
        <authorList>
            <person name="Yamashiro T."/>
            <person name="Shiraishi A."/>
            <person name="Satake H."/>
            <person name="Nakayama K."/>
        </authorList>
    </citation>
    <scope>NUCLEOTIDE SEQUENCE</scope>
</reference>
<sequence>MTTPSVTPFPATTPRAGVFAPFVIVSDFDDEITTLHVRPAPPSPDHTPTWSGYPLNSNDDSSNEDLSEIAKSLHTQTDPTSVFHPPPTQPLHTSLAFSRRSGKEISMPLGHRAAMDRWIAKGSITRSQLRAEYVEQEVRELREFWVTDKFEIAKLRSRVRDIEANFWDLERHLGP</sequence>
<dbReference type="AlphaFoldDB" id="A0A6L2N5S1"/>
<gene>
    <name evidence="2" type="ORF">Tci_053544</name>
</gene>
<dbReference type="EMBL" id="BKCJ010008308">
    <property type="protein sequence ID" value="GEU81566.1"/>
    <property type="molecule type" value="Genomic_DNA"/>
</dbReference>
<accession>A0A6L2N5S1</accession>
<proteinExistence type="predicted"/>